<sequence length="92" mass="10931">MILLKIYIFEPHPDDLLMAVGHSIFDWIKEGHDINIITVTDGRACYRKTKEKLDEQTANMTEDQVAEMRINEARKVDEFLIINPEKHYFLYF</sequence>
<organism evidence="1">
    <name type="scientific">marine sediment metagenome</name>
    <dbReference type="NCBI Taxonomy" id="412755"/>
    <lineage>
        <taxon>unclassified sequences</taxon>
        <taxon>metagenomes</taxon>
        <taxon>ecological metagenomes</taxon>
    </lineage>
</organism>
<proteinExistence type="predicted"/>
<dbReference type="InterPro" id="IPR024078">
    <property type="entry name" value="LmbE-like_dom_sf"/>
</dbReference>
<dbReference type="EMBL" id="BART01005705">
    <property type="protein sequence ID" value="GAG69356.1"/>
    <property type="molecule type" value="Genomic_DNA"/>
</dbReference>
<comment type="caution">
    <text evidence="1">The sequence shown here is derived from an EMBL/GenBank/DDBJ whole genome shotgun (WGS) entry which is preliminary data.</text>
</comment>
<evidence type="ECO:0008006" key="2">
    <source>
        <dbReference type="Google" id="ProtNLM"/>
    </source>
</evidence>
<dbReference type="AlphaFoldDB" id="X1BBJ0"/>
<feature type="non-terminal residue" evidence="1">
    <location>
        <position position="92"/>
    </location>
</feature>
<name>X1BBJ0_9ZZZZ</name>
<dbReference type="Gene3D" id="3.40.50.10320">
    <property type="entry name" value="LmbE-like"/>
    <property type="match status" value="1"/>
</dbReference>
<dbReference type="Pfam" id="PF02585">
    <property type="entry name" value="PIG-L"/>
    <property type="match status" value="1"/>
</dbReference>
<protein>
    <recommendedName>
        <fullName evidence="2">PIG-L family deacetylase</fullName>
    </recommendedName>
</protein>
<evidence type="ECO:0000313" key="1">
    <source>
        <dbReference type="EMBL" id="GAG69356.1"/>
    </source>
</evidence>
<accession>X1BBJ0</accession>
<dbReference type="InterPro" id="IPR003737">
    <property type="entry name" value="GlcNAc_PI_deacetylase-related"/>
</dbReference>
<reference evidence="1" key="1">
    <citation type="journal article" date="2014" name="Front. Microbiol.">
        <title>High frequency of phylogenetically diverse reductive dehalogenase-homologous genes in deep subseafloor sedimentary metagenomes.</title>
        <authorList>
            <person name="Kawai M."/>
            <person name="Futagami T."/>
            <person name="Toyoda A."/>
            <person name="Takaki Y."/>
            <person name="Nishi S."/>
            <person name="Hori S."/>
            <person name="Arai W."/>
            <person name="Tsubouchi T."/>
            <person name="Morono Y."/>
            <person name="Uchiyama I."/>
            <person name="Ito T."/>
            <person name="Fujiyama A."/>
            <person name="Inagaki F."/>
            <person name="Takami H."/>
        </authorList>
    </citation>
    <scope>NUCLEOTIDE SEQUENCE</scope>
    <source>
        <strain evidence="1">Expedition CK06-06</strain>
    </source>
</reference>
<gene>
    <name evidence="1" type="ORF">S01H4_12987</name>
</gene>
<dbReference type="SUPFAM" id="SSF102588">
    <property type="entry name" value="LmbE-like"/>
    <property type="match status" value="1"/>
</dbReference>